<feature type="compositionally biased region" description="Low complexity" evidence="3">
    <location>
        <begin position="587"/>
        <end position="612"/>
    </location>
</feature>
<accession>A0AAD9MWZ6</accession>
<feature type="region of interest" description="Disordered" evidence="3">
    <location>
        <begin position="301"/>
        <end position="347"/>
    </location>
</feature>
<evidence type="ECO:0000256" key="3">
    <source>
        <dbReference type="SAM" id="MobiDB-lite"/>
    </source>
</evidence>
<dbReference type="InterPro" id="IPR036028">
    <property type="entry name" value="SH3-like_dom_sf"/>
</dbReference>
<evidence type="ECO:0000313" key="6">
    <source>
        <dbReference type="Proteomes" id="UP001208570"/>
    </source>
</evidence>
<feature type="compositionally biased region" description="Low complexity" evidence="3">
    <location>
        <begin position="562"/>
        <end position="573"/>
    </location>
</feature>
<reference evidence="5" key="1">
    <citation type="journal article" date="2023" name="Mol. Biol. Evol.">
        <title>Third-Generation Sequencing Reveals the Adaptive Role of the Epigenome in Three Deep-Sea Polychaetes.</title>
        <authorList>
            <person name="Perez M."/>
            <person name="Aroh O."/>
            <person name="Sun Y."/>
            <person name="Lan Y."/>
            <person name="Juniper S.K."/>
            <person name="Young C.R."/>
            <person name="Angers B."/>
            <person name="Qian P.Y."/>
        </authorList>
    </citation>
    <scope>NUCLEOTIDE SEQUENCE</scope>
    <source>
        <strain evidence="5">P08H-3</strain>
    </source>
</reference>
<evidence type="ECO:0000313" key="5">
    <source>
        <dbReference type="EMBL" id="KAK2148867.1"/>
    </source>
</evidence>
<dbReference type="SUPFAM" id="SSF50044">
    <property type="entry name" value="SH3-domain"/>
    <property type="match status" value="1"/>
</dbReference>
<dbReference type="InterPro" id="IPR001452">
    <property type="entry name" value="SH3_domain"/>
</dbReference>
<protein>
    <recommendedName>
        <fullName evidence="4">SH3 domain-containing protein</fullName>
    </recommendedName>
</protein>
<gene>
    <name evidence="5" type="ORF">LSH36_478g02023</name>
</gene>
<feature type="compositionally biased region" description="Polar residues" evidence="3">
    <location>
        <begin position="631"/>
        <end position="652"/>
    </location>
</feature>
<evidence type="ECO:0000256" key="1">
    <source>
        <dbReference type="ARBA" id="ARBA00022443"/>
    </source>
</evidence>
<organism evidence="5 6">
    <name type="scientific">Paralvinella palmiformis</name>
    <dbReference type="NCBI Taxonomy" id="53620"/>
    <lineage>
        <taxon>Eukaryota</taxon>
        <taxon>Metazoa</taxon>
        <taxon>Spiralia</taxon>
        <taxon>Lophotrochozoa</taxon>
        <taxon>Annelida</taxon>
        <taxon>Polychaeta</taxon>
        <taxon>Sedentaria</taxon>
        <taxon>Canalipalpata</taxon>
        <taxon>Terebellida</taxon>
        <taxon>Terebelliformia</taxon>
        <taxon>Alvinellidae</taxon>
        <taxon>Paralvinella</taxon>
    </lineage>
</organism>
<proteinExistence type="predicted"/>
<dbReference type="Proteomes" id="UP001208570">
    <property type="component" value="Unassembled WGS sequence"/>
</dbReference>
<feature type="domain" description="SH3" evidence="4">
    <location>
        <begin position="79"/>
        <end position="149"/>
    </location>
</feature>
<keyword evidence="1 2" id="KW-0728">SH3 domain</keyword>
<dbReference type="SMART" id="SM00326">
    <property type="entry name" value="SH3"/>
    <property type="match status" value="1"/>
</dbReference>
<feature type="region of interest" description="Disordered" evidence="3">
    <location>
        <begin position="176"/>
        <end position="196"/>
    </location>
</feature>
<keyword evidence="6" id="KW-1185">Reference proteome</keyword>
<evidence type="ECO:0000259" key="4">
    <source>
        <dbReference type="PROSITE" id="PS50002"/>
    </source>
</evidence>
<name>A0AAD9MWZ6_9ANNE</name>
<feature type="region of interest" description="Disordered" evidence="3">
    <location>
        <begin position="557"/>
        <end position="656"/>
    </location>
</feature>
<comment type="caution">
    <text evidence="5">The sequence shown here is derived from an EMBL/GenBank/DDBJ whole genome shotgun (WGS) entry which is preliminary data.</text>
</comment>
<feature type="compositionally biased region" description="Low complexity" evidence="3">
    <location>
        <begin position="334"/>
        <end position="347"/>
    </location>
</feature>
<evidence type="ECO:0000256" key="2">
    <source>
        <dbReference type="PROSITE-ProRule" id="PRU00192"/>
    </source>
</evidence>
<dbReference type="PROSITE" id="PS50002">
    <property type="entry name" value="SH3"/>
    <property type="match status" value="1"/>
</dbReference>
<dbReference type="AlphaFoldDB" id="A0AAD9MWZ6"/>
<feature type="compositionally biased region" description="Low complexity" evidence="3">
    <location>
        <begin position="176"/>
        <end position="194"/>
    </location>
</feature>
<dbReference type="Gene3D" id="2.30.30.40">
    <property type="entry name" value="SH3 Domains"/>
    <property type="match status" value="1"/>
</dbReference>
<sequence length="722" mass="79841">MNQLRGLKSHFEQLLGLNHLTAAHRAHTTGELFADDVNAEVPAHEKVVKRRGRRMKHSKNRLSLQALPEIRVTEHFSSENSEFWLVADDYVASNDKELSLTRGQKVEILDNSPGSVSGDLCLVRVVNADESSTGQEGLLPASALKPLPNLRVSSSHDKFDNEESAMASITEGATSHSSSVSLSSNNSTSSSSPANKRRSSFSVISRQYCTLAYLFQHQDYIWLISNNGRCRDPDTDNLDIEPIRMVVTFPKLVTKTGDHFSSRFLKWRKVMEIFIPIDVICLIVDVVKWFANPVRKLSQGKIDKQEKSPVGDSPTAKTGKTDRKGGKFSPFKNQQQQTAAAATTTTTSAITSPTTMADCLHRLPLDEGRGGTEIVCITVVGSLSAAVHAAWFGGDGYDEDQEEDIDDDDDDDLLASISTTQQSDLTCPSTVFGLDEGWKAEDDRSYCIHITLDDVRTPGPRCSSSSLLAHTRTNNIPPPPYIECLRSTCLQFGTVGNVDNVSVDVFSGCLRQNVIDCCEMISASQPLPSTSEVMGRTRKQRKFFKFFTCLSNRSEDFDETITSTSPQPSSTSPVCDVRHGDHNSHVSAKSPKPSSAKPPSQQQQQQQPQQQKVGGPRLLPPWPHSARRLARSQSGESKPSPSTVETIQSQRPSWKVRRRYGTVNTGQNGDHSTMFIYGPASLAYLAITVTNPKLPYFQQNLTKWFIEKPIKWLPQKTDPSLK</sequence>
<dbReference type="EMBL" id="JAODUP010000478">
    <property type="protein sequence ID" value="KAK2148867.1"/>
    <property type="molecule type" value="Genomic_DNA"/>
</dbReference>